<accession>A0A8X9AB79</accession>
<evidence type="ECO:0000256" key="2">
    <source>
        <dbReference type="SAM" id="SignalP"/>
    </source>
</evidence>
<proteinExistence type="predicted"/>
<dbReference type="Pfam" id="PF04043">
    <property type="entry name" value="PMEI"/>
    <property type="match status" value="1"/>
</dbReference>
<dbReference type="AlphaFoldDB" id="A0A8X9AB79"/>
<reference evidence="4" key="1">
    <citation type="submission" date="2018-01" db="EMBL/GenBank/DDBJ databases">
        <authorList>
            <person name="Mao J.F."/>
        </authorList>
    </citation>
    <scope>NUCLEOTIDE SEQUENCE</scope>
    <source>
        <strain evidence="4">Huo1</strain>
        <tissue evidence="4">Leaf</tissue>
    </source>
</reference>
<feature type="chain" id="PRO_5036442668" description="Pectinesterase inhibitor domain-containing protein" evidence="2">
    <location>
        <begin position="20"/>
        <end position="160"/>
    </location>
</feature>
<name>A0A8X9AB79_SALSN</name>
<feature type="signal peptide" evidence="2">
    <location>
        <begin position="1"/>
        <end position="19"/>
    </location>
</feature>
<dbReference type="InterPro" id="IPR034086">
    <property type="entry name" value="PMEI_plant"/>
</dbReference>
<evidence type="ECO:0000313" key="4">
    <source>
        <dbReference type="EMBL" id="KAG6435148.1"/>
    </source>
</evidence>
<dbReference type="InterPro" id="IPR006501">
    <property type="entry name" value="Pectinesterase_inhib_dom"/>
</dbReference>
<dbReference type="Proteomes" id="UP000298416">
    <property type="component" value="Unassembled WGS sequence"/>
</dbReference>
<dbReference type="InterPro" id="IPR035513">
    <property type="entry name" value="Invertase/methylesterase_inhib"/>
</dbReference>
<sequence length="160" mass="17008">MSYLAIIFVCLAILSQCQADLIGDFCTRSSNPSVCGQVIRFDPRSNGADARGLAEIALENAVSDTQASIDVAKTVSNPSNKGIIDTCIEVFGDALDTLNQCKLLIPKQDRSSISSLRTKGSAALTDVNTCNDEFGANEPPQLTQASARPIHCKNMLVLCA</sequence>
<evidence type="ECO:0000259" key="3">
    <source>
        <dbReference type="SMART" id="SM00856"/>
    </source>
</evidence>
<protein>
    <recommendedName>
        <fullName evidence="3">Pectinesterase inhibitor domain-containing protein</fullName>
    </recommendedName>
</protein>
<evidence type="ECO:0000256" key="1">
    <source>
        <dbReference type="ARBA" id="ARBA00022729"/>
    </source>
</evidence>
<organism evidence="4">
    <name type="scientific">Salvia splendens</name>
    <name type="common">Scarlet sage</name>
    <dbReference type="NCBI Taxonomy" id="180675"/>
    <lineage>
        <taxon>Eukaryota</taxon>
        <taxon>Viridiplantae</taxon>
        <taxon>Streptophyta</taxon>
        <taxon>Embryophyta</taxon>
        <taxon>Tracheophyta</taxon>
        <taxon>Spermatophyta</taxon>
        <taxon>Magnoliopsida</taxon>
        <taxon>eudicotyledons</taxon>
        <taxon>Gunneridae</taxon>
        <taxon>Pentapetalae</taxon>
        <taxon>asterids</taxon>
        <taxon>lamiids</taxon>
        <taxon>Lamiales</taxon>
        <taxon>Lamiaceae</taxon>
        <taxon>Nepetoideae</taxon>
        <taxon>Mentheae</taxon>
        <taxon>Salviinae</taxon>
        <taxon>Salvia</taxon>
        <taxon>Salvia subgen. Calosphace</taxon>
        <taxon>core Calosphace</taxon>
    </lineage>
</organism>
<dbReference type="EMBL" id="PNBA02000001">
    <property type="protein sequence ID" value="KAG6435148.1"/>
    <property type="molecule type" value="Genomic_DNA"/>
</dbReference>
<dbReference type="NCBIfam" id="TIGR01614">
    <property type="entry name" value="PME_inhib"/>
    <property type="match status" value="1"/>
</dbReference>
<keyword evidence="5" id="KW-1185">Reference proteome</keyword>
<dbReference type="SMART" id="SM00856">
    <property type="entry name" value="PMEI"/>
    <property type="match status" value="1"/>
</dbReference>
<dbReference type="InterPro" id="IPR051955">
    <property type="entry name" value="PME_Inhibitor"/>
</dbReference>
<dbReference type="SUPFAM" id="SSF101148">
    <property type="entry name" value="Plant invertase/pectin methylesterase inhibitor"/>
    <property type="match status" value="1"/>
</dbReference>
<dbReference type="GO" id="GO:0046910">
    <property type="term" value="F:pectinesterase inhibitor activity"/>
    <property type="evidence" value="ECO:0007669"/>
    <property type="project" value="InterPro"/>
</dbReference>
<dbReference type="PANTHER" id="PTHR31080:SF248">
    <property type="entry name" value="PECTINESTERASE INHIBITOR-LIKE"/>
    <property type="match status" value="1"/>
</dbReference>
<dbReference type="CDD" id="cd15797">
    <property type="entry name" value="PMEI"/>
    <property type="match status" value="1"/>
</dbReference>
<dbReference type="PANTHER" id="PTHR31080">
    <property type="entry name" value="PECTINESTERASE INHIBITOR-LIKE"/>
    <property type="match status" value="1"/>
</dbReference>
<reference evidence="4" key="2">
    <citation type="submission" date="2020-08" db="EMBL/GenBank/DDBJ databases">
        <title>Plant Genome Project.</title>
        <authorList>
            <person name="Zhang R.-G."/>
        </authorList>
    </citation>
    <scope>NUCLEOTIDE SEQUENCE</scope>
    <source>
        <strain evidence="4">Huo1</strain>
        <tissue evidence="4">Leaf</tissue>
    </source>
</reference>
<dbReference type="Gene3D" id="1.20.140.40">
    <property type="entry name" value="Invertase/pectin methylesterase inhibitor family protein"/>
    <property type="match status" value="1"/>
</dbReference>
<keyword evidence="1 2" id="KW-0732">Signal</keyword>
<evidence type="ECO:0000313" key="5">
    <source>
        <dbReference type="Proteomes" id="UP000298416"/>
    </source>
</evidence>
<feature type="domain" description="Pectinesterase inhibitor" evidence="3">
    <location>
        <begin position="17"/>
        <end position="158"/>
    </location>
</feature>
<gene>
    <name evidence="4" type="ORF">SASPL_100016</name>
</gene>
<comment type="caution">
    <text evidence="4">The sequence shown here is derived from an EMBL/GenBank/DDBJ whole genome shotgun (WGS) entry which is preliminary data.</text>
</comment>